<dbReference type="EMBL" id="CM047900">
    <property type="protein sequence ID" value="KAJ0099177.1"/>
    <property type="molecule type" value="Genomic_DNA"/>
</dbReference>
<accession>A0ACC1BJR3</accession>
<protein>
    <submittedName>
        <fullName evidence="1">Uncharacterized protein</fullName>
    </submittedName>
</protein>
<reference evidence="2" key="1">
    <citation type="journal article" date="2023" name="G3 (Bethesda)">
        <title>Genome assembly and association tests identify interacting loci associated with vigor, precocity, and sex in interspecific pistachio rootstocks.</title>
        <authorList>
            <person name="Palmer W."/>
            <person name="Jacygrad E."/>
            <person name="Sagayaradj S."/>
            <person name="Cavanaugh K."/>
            <person name="Han R."/>
            <person name="Bertier L."/>
            <person name="Beede B."/>
            <person name="Kafkas S."/>
            <person name="Golino D."/>
            <person name="Preece J."/>
            <person name="Michelmore R."/>
        </authorList>
    </citation>
    <scope>NUCLEOTIDE SEQUENCE [LARGE SCALE GENOMIC DNA]</scope>
</reference>
<organism evidence="1 2">
    <name type="scientific">Pistacia atlantica</name>
    <dbReference type="NCBI Taxonomy" id="434234"/>
    <lineage>
        <taxon>Eukaryota</taxon>
        <taxon>Viridiplantae</taxon>
        <taxon>Streptophyta</taxon>
        <taxon>Embryophyta</taxon>
        <taxon>Tracheophyta</taxon>
        <taxon>Spermatophyta</taxon>
        <taxon>Magnoliopsida</taxon>
        <taxon>eudicotyledons</taxon>
        <taxon>Gunneridae</taxon>
        <taxon>Pentapetalae</taxon>
        <taxon>rosids</taxon>
        <taxon>malvids</taxon>
        <taxon>Sapindales</taxon>
        <taxon>Anacardiaceae</taxon>
        <taxon>Pistacia</taxon>
    </lineage>
</organism>
<keyword evidence="2" id="KW-1185">Reference proteome</keyword>
<dbReference type="Proteomes" id="UP001164250">
    <property type="component" value="Chromosome 4"/>
</dbReference>
<proteinExistence type="predicted"/>
<comment type="caution">
    <text evidence="1">The sequence shown here is derived from an EMBL/GenBank/DDBJ whole genome shotgun (WGS) entry which is preliminary data.</text>
</comment>
<sequence>MKESGTTISVSKAVGHLGDIDKGKEVQSVPFELGMESDVQVGRALIDMYSKCGSPHEARAVFDSNFINFGVNMPWNAMISGYSQNGCSQESFGTLFHGMVLKSGHDMMVISVCNTIADAYAKCGALEYVKKIFYRMEDRDMVSWTTPVTAHSQCLVWEEALAIFSQMTEEGFRPNQFTFSSVQVSCSGLCFLEYGQQIHGLLCKAGLDTDKCIESALVDMYANCGSVREAEKVFERISNPDTVSWTAMISSYAQHGLSEDAFRLFRKMEQLGMKPNSVTLLCVLFACSHRELQTLLGACRVHGNVEKVLSVRADSATYFLLSNTYIESGSFEDGLTLRGSNQQHPQKDDIYAKLEELREKRAAVRIYMIQAYKVQTANAMKQDICRDINPSNIQLVGDVMQTSLLPHTPSNSRPENAMDAGGFTDLETSLVLPVCNTCHMKNKKESKSNVYHQLLLISSLLASTTLHTALKIQGYRVEESYEYNSSINDAVSQTENQYYFYSNWLIIMFNSIAFFLSVALLMRLFNELPLRPLLQVSVFSMVGAYLCTILDPFKPRAHPRPLLILLAVGITPSEAPFCCRNKSVPMPTGM</sequence>
<gene>
    <name evidence="1" type="ORF">Patl1_20738</name>
</gene>
<evidence type="ECO:0000313" key="1">
    <source>
        <dbReference type="EMBL" id="KAJ0099177.1"/>
    </source>
</evidence>
<name>A0ACC1BJR3_9ROSI</name>
<evidence type="ECO:0000313" key="2">
    <source>
        <dbReference type="Proteomes" id="UP001164250"/>
    </source>
</evidence>